<evidence type="ECO:0000313" key="2">
    <source>
        <dbReference type="Proteomes" id="UP000266673"/>
    </source>
</evidence>
<organism evidence="1 2">
    <name type="scientific">Gigaspora rosea</name>
    <dbReference type="NCBI Taxonomy" id="44941"/>
    <lineage>
        <taxon>Eukaryota</taxon>
        <taxon>Fungi</taxon>
        <taxon>Fungi incertae sedis</taxon>
        <taxon>Mucoromycota</taxon>
        <taxon>Glomeromycotina</taxon>
        <taxon>Glomeromycetes</taxon>
        <taxon>Diversisporales</taxon>
        <taxon>Gigasporaceae</taxon>
        <taxon>Gigaspora</taxon>
    </lineage>
</organism>
<sequence>MYRRAVPVITSRVDMRSVGPEGLNRQSPSWVVGMATSVEPSGGLLKLDNQKLYVWLVVLSFNVTQLWTVSRSDKYIAEFALYQTNVHVDEFREITFKGFTAVPILLHDADYVPTLRTFLPVIEEEKALSYNYQSMQAPDKGKSCLYDFLDFQLDDIEEKYTSLTYNPFIKKLNVTLHSFSSKSASKANTSTINFMDILSQVQNSSMQSNAKYPSYTPHFTDN</sequence>
<dbReference type="EMBL" id="QKWP01000512">
    <property type="protein sequence ID" value="RIB18861.1"/>
    <property type="molecule type" value="Genomic_DNA"/>
</dbReference>
<reference evidence="1 2" key="1">
    <citation type="submission" date="2018-06" db="EMBL/GenBank/DDBJ databases">
        <title>Comparative genomics reveals the genomic features of Rhizophagus irregularis, R. cerebriforme, R. diaphanum and Gigaspora rosea, and their symbiotic lifestyle signature.</title>
        <authorList>
            <person name="Morin E."/>
            <person name="San Clemente H."/>
            <person name="Chen E.C.H."/>
            <person name="De La Providencia I."/>
            <person name="Hainaut M."/>
            <person name="Kuo A."/>
            <person name="Kohler A."/>
            <person name="Murat C."/>
            <person name="Tang N."/>
            <person name="Roy S."/>
            <person name="Loubradou J."/>
            <person name="Henrissat B."/>
            <person name="Grigoriev I.V."/>
            <person name="Corradi N."/>
            <person name="Roux C."/>
            <person name="Martin F.M."/>
        </authorList>
    </citation>
    <scope>NUCLEOTIDE SEQUENCE [LARGE SCALE GENOMIC DNA]</scope>
    <source>
        <strain evidence="1 2">DAOM 194757</strain>
    </source>
</reference>
<gene>
    <name evidence="1" type="ORF">C2G38_2245506</name>
</gene>
<dbReference type="AlphaFoldDB" id="A0A397VA90"/>
<dbReference type="OrthoDB" id="10583344at2759"/>
<proteinExistence type="predicted"/>
<name>A0A397VA90_9GLOM</name>
<evidence type="ECO:0000313" key="1">
    <source>
        <dbReference type="EMBL" id="RIB18861.1"/>
    </source>
</evidence>
<comment type="caution">
    <text evidence="1">The sequence shown here is derived from an EMBL/GenBank/DDBJ whole genome shotgun (WGS) entry which is preliminary data.</text>
</comment>
<accession>A0A397VA90</accession>
<protein>
    <submittedName>
        <fullName evidence="1">Uncharacterized protein</fullName>
    </submittedName>
</protein>
<dbReference type="Proteomes" id="UP000266673">
    <property type="component" value="Unassembled WGS sequence"/>
</dbReference>
<keyword evidence="2" id="KW-1185">Reference proteome</keyword>